<reference evidence="1 2" key="1">
    <citation type="submission" date="2017-07" db="EMBL/GenBank/DDBJ databases">
        <title>Amycolatopsis thailandensis Genome sequencing and assembly.</title>
        <authorList>
            <person name="Kaur N."/>
            <person name="Mayilraj S."/>
        </authorList>
    </citation>
    <scope>NUCLEOTIDE SEQUENCE [LARGE SCALE GENOMIC DNA]</scope>
    <source>
        <strain evidence="1 2">JCM 16380</strain>
    </source>
</reference>
<dbReference type="EMBL" id="NMQT01000031">
    <property type="protein sequence ID" value="OXM57044.1"/>
    <property type="molecule type" value="Genomic_DNA"/>
</dbReference>
<proteinExistence type="predicted"/>
<dbReference type="AlphaFoldDB" id="A0A229SEI7"/>
<comment type="caution">
    <text evidence="1">The sequence shown here is derived from an EMBL/GenBank/DDBJ whole genome shotgun (WGS) entry which is preliminary data.</text>
</comment>
<dbReference type="OrthoDB" id="4217966at2"/>
<protein>
    <submittedName>
        <fullName evidence="1">Uncharacterized protein</fullName>
    </submittedName>
</protein>
<evidence type="ECO:0000313" key="1">
    <source>
        <dbReference type="EMBL" id="OXM57044.1"/>
    </source>
</evidence>
<organism evidence="1 2">
    <name type="scientific">Amycolatopsis thailandensis</name>
    <dbReference type="NCBI Taxonomy" id="589330"/>
    <lineage>
        <taxon>Bacteria</taxon>
        <taxon>Bacillati</taxon>
        <taxon>Actinomycetota</taxon>
        <taxon>Actinomycetes</taxon>
        <taxon>Pseudonocardiales</taxon>
        <taxon>Pseudonocardiaceae</taxon>
        <taxon>Amycolatopsis</taxon>
    </lineage>
</organism>
<gene>
    <name evidence="1" type="ORF">CFP71_09925</name>
</gene>
<name>A0A229SEI7_9PSEU</name>
<keyword evidence="2" id="KW-1185">Reference proteome</keyword>
<sequence>MGHSPHGMLAYGYDLGGGEAGWNIGNTQESGRLDLSWHFDEYDDFVEHAEKRLLERIAGFAETDWTAAGYRQRRDAAQDLVGVEFTAHGDIQEPSYALTAHVTIASWEHPEHLRPADLEQRRCTENWDERLATALNILELTPTQQHPAWLLMTSG</sequence>
<accession>A0A229SEI7</accession>
<evidence type="ECO:0000313" key="2">
    <source>
        <dbReference type="Proteomes" id="UP000215223"/>
    </source>
</evidence>
<dbReference type="Proteomes" id="UP000215223">
    <property type="component" value="Unassembled WGS sequence"/>
</dbReference>
<dbReference type="RefSeq" id="WP_093933540.1">
    <property type="nucleotide sequence ID" value="NZ_NMQT01000031.1"/>
</dbReference>